<keyword evidence="2" id="KW-0597">Phosphoprotein</keyword>
<organism evidence="5 6">
    <name type="scientific">Streptosporangium album</name>
    <dbReference type="NCBI Taxonomy" id="47479"/>
    <lineage>
        <taxon>Bacteria</taxon>
        <taxon>Bacillati</taxon>
        <taxon>Actinomycetota</taxon>
        <taxon>Actinomycetes</taxon>
        <taxon>Streptosporangiales</taxon>
        <taxon>Streptosporangiaceae</taxon>
        <taxon>Streptosporangium</taxon>
    </lineage>
</organism>
<gene>
    <name evidence="5" type="ORF">FHR32_003657</name>
</gene>
<dbReference type="Pfam" id="PF00196">
    <property type="entry name" value="GerE"/>
    <property type="match status" value="1"/>
</dbReference>
<dbReference type="PANTHER" id="PTHR43214">
    <property type="entry name" value="TWO-COMPONENT RESPONSE REGULATOR"/>
    <property type="match status" value="1"/>
</dbReference>
<dbReference type="Proteomes" id="UP000534286">
    <property type="component" value="Unassembled WGS sequence"/>
</dbReference>
<feature type="domain" description="Response regulatory" evidence="4">
    <location>
        <begin position="3"/>
        <end position="119"/>
    </location>
</feature>
<proteinExistence type="predicted"/>
<dbReference type="InterPro" id="IPR001789">
    <property type="entry name" value="Sig_transdc_resp-reg_receiver"/>
</dbReference>
<sequence>MIRLFLAEDQNMFRGAMATLLGLEEDFEVVGDVARGDEVVAACERLRPDVALLDIEMPGLDGLEAARRLRTAAPETKVVIVTTFGRPGYLHAAMAAGARGFLIKDTPVTELAVAIRKVAAGAQVVDPALAVAALSEGASPLTPREKDVLAAARGHGTIADIGRDLYLSPGTVRNHLSAAIQKLGARTRTEAIDIASSKGWL</sequence>
<dbReference type="SMART" id="SM00448">
    <property type="entry name" value="REC"/>
    <property type="match status" value="1"/>
</dbReference>
<dbReference type="PROSITE" id="PS50110">
    <property type="entry name" value="RESPONSE_REGULATORY"/>
    <property type="match status" value="1"/>
</dbReference>
<evidence type="ECO:0000256" key="1">
    <source>
        <dbReference type="ARBA" id="ARBA00023125"/>
    </source>
</evidence>
<evidence type="ECO:0000313" key="5">
    <source>
        <dbReference type="EMBL" id="MBB4939352.1"/>
    </source>
</evidence>
<evidence type="ECO:0000256" key="2">
    <source>
        <dbReference type="PROSITE-ProRule" id="PRU00169"/>
    </source>
</evidence>
<dbReference type="SUPFAM" id="SSF46894">
    <property type="entry name" value="C-terminal effector domain of the bipartite response regulators"/>
    <property type="match status" value="1"/>
</dbReference>
<keyword evidence="6" id="KW-1185">Reference proteome</keyword>
<dbReference type="CDD" id="cd19930">
    <property type="entry name" value="REC_DesR-like"/>
    <property type="match status" value="1"/>
</dbReference>
<dbReference type="EMBL" id="JACHJU010000001">
    <property type="protein sequence ID" value="MBB4939352.1"/>
    <property type="molecule type" value="Genomic_DNA"/>
</dbReference>
<dbReference type="GO" id="GO:0003677">
    <property type="term" value="F:DNA binding"/>
    <property type="evidence" value="ECO:0007669"/>
    <property type="project" value="UniProtKB-KW"/>
</dbReference>
<protein>
    <submittedName>
        <fullName evidence="5">Two-component system response regulator DesR</fullName>
    </submittedName>
</protein>
<dbReference type="RefSeq" id="WP_184755360.1">
    <property type="nucleotide sequence ID" value="NZ_BAABEK010000031.1"/>
</dbReference>
<evidence type="ECO:0000313" key="6">
    <source>
        <dbReference type="Proteomes" id="UP000534286"/>
    </source>
</evidence>
<dbReference type="PROSITE" id="PS50043">
    <property type="entry name" value="HTH_LUXR_2"/>
    <property type="match status" value="1"/>
</dbReference>
<comment type="caution">
    <text evidence="5">The sequence shown here is derived from an EMBL/GenBank/DDBJ whole genome shotgun (WGS) entry which is preliminary data.</text>
</comment>
<dbReference type="Pfam" id="PF00072">
    <property type="entry name" value="Response_reg"/>
    <property type="match status" value="1"/>
</dbReference>
<accession>A0A7W7RWS5</accession>
<dbReference type="CDD" id="cd06170">
    <property type="entry name" value="LuxR_C_like"/>
    <property type="match status" value="1"/>
</dbReference>
<dbReference type="InterPro" id="IPR011006">
    <property type="entry name" value="CheY-like_superfamily"/>
</dbReference>
<dbReference type="Gene3D" id="3.40.50.2300">
    <property type="match status" value="1"/>
</dbReference>
<feature type="modified residue" description="4-aspartylphosphate" evidence="2">
    <location>
        <position position="54"/>
    </location>
</feature>
<name>A0A7W7RWS5_9ACTN</name>
<dbReference type="InterPro" id="IPR000792">
    <property type="entry name" value="Tscrpt_reg_LuxR_C"/>
</dbReference>
<dbReference type="AlphaFoldDB" id="A0A7W7RWS5"/>
<dbReference type="InterPro" id="IPR016032">
    <property type="entry name" value="Sig_transdc_resp-reg_C-effctor"/>
</dbReference>
<dbReference type="SMART" id="SM00421">
    <property type="entry name" value="HTH_LUXR"/>
    <property type="match status" value="1"/>
</dbReference>
<evidence type="ECO:0000259" key="3">
    <source>
        <dbReference type="PROSITE" id="PS50043"/>
    </source>
</evidence>
<dbReference type="GO" id="GO:0006355">
    <property type="term" value="P:regulation of DNA-templated transcription"/>
    <property type="evidence" value="ECO:0007669"/>
    <property type="project" value="InterPro"/>
</dbReference>
<dbReference type="SUPFAM" id="SSF52172">
    <property type="entry name" value="CheY-like"/>
    <property type="match status" value="1"/>
</dbReference>
<keyword evidence="1" id="KW-0238">DNA-binding</keyword>
<dbReference type="GO" id="GO:0000160">
    <property type="term" value="P:phosphorelay signal transduction system"/>
    <property type="evidence" value="ECO:0007669"/>
    <property type="project" value="InterPro"/>
</dbReference>
<feature type="domain" description="HTH luxR-type" evidence="3">
    <location>
        <begin position="134"/>
        <end position="199"/>
    </location>
</feature>
<evidence type="ECO:0000259" key="4">
    <source>
        <dbReference type="PROSITE" id="PS50110"/>
    </source>
</evidence>
<reference evidence="5 6" key="1">
    <citation type="submission" date="2020-08" db="EMBL/GenBank/DDBJ databases">
        <title>Sequencing the genomes of 1000 actinobacteria strains.</title>
        <authorList>
            <person name="Klenk H.-P."/>
        </authorList>
    </citation>
    <scope>NUCLEOTIDE SEQUENCE [LARGE SCALE GENOMIC DNA]</scope>
    <source>
        <strain evidence="5 6">DSM 43023</strain>
    </source>
</reference>
<dbReference type="InterPro" id="IPR039420">
    <property type="entry name" value="WalR-like"/>
</dbReference>
<dbReference type="PANTHER" id="PTHR43214:SF42">
    <property type="entry name" value="TRANSCRIPTIONAL REGULATORY PROTEIN DESR"/>
    <property type="match status" value="1"/>
</dbReference>